<keyword evidence="2" id="KW-0812">Transmembrane</keyword>
<dbReference type="STRING" id="796943.HMPREF9625_00812"/>
<evidence type="ECO:0000256" key="1">
    <source>
        <dbReference type="SAM" id="MobiDB-lite"/>
    </source>
</evidence>
<dbReference type="Proteomes" id="UP000018461">
    <property type="component" value="Unassembled WGS sequence"/>
</dbReference>
<evidence type="ECO:0000313" key="3">
    <source>
        <dbReference type="EMBL" id="EHL11245.1"/>
    </source>
</evidence>
<dbReference type="GO" id="GO:0046677">
    <property type="term" value="P:response to antibiotic"/>
    <property type="evidence" value="ECO:0007669"/>
    <property type="project" value="InterPro"/>
</dbReference>
<dbReference type="InterPro" id="IPR007815">
    <property type="entry name" value="Emycin_Estase"/>
</dbReference>
<keyword evidence="4" id="KW-1185">Reference proteome</keyword>
<dbReference type="RefSeq" id="WP_009534672.1">
    <property type="nucleotide sequence ID" value="NZ_KE148312.1"/>
</dbReference>
<name>G9WN79_9FIRM</name>
<proteinExistence type="predicted"/>
<dbReference type="InterPro" id="IPR052036">
    <property type="entry name" value="Hydrolase/PRTase-associated"/>
</dbReference>
<organism evidence="3 4">
    <name type="scientific">Oribacterium parvum ACB1</name>
    <dbReference type="NCBI Taxonomy" id="796943"/>
    <lineage>
        <taxon>Bacteria</taxon>
        <taxon>Bacillati</taxon>
        <taxon>Bacillota</taxon>
        <taxon>Clostridia</taxon>
        <taxon>Lachnospirales</taxon>
        <taxon>Lachnospiraceae</taxon>
        <taxon>Oribacterium</taxon>
    </lineage>
</organism>
<dbReference type="Gene3D" id="3.40.1660.10">
    <property type="entry name" value="EreA-like (biosynthetic domain)"/>
    <property type="match status" value="1"/>
</dbReference>
<dbReference type="Gene3D" id="3.30.1870.10">
    <property type="entry name" value="EreA-like, domain 2"/>
    <property type="match status" value="1"/>
</dbReference>
<dbReference type="PANTHER" id="PTHR31299">
    <property type="entry name" value="ESTERASE, PUTATIVE (AFU_ORTHOLOGUE AFUA_1G05850)-RELATED"/>
    <property type="match status" value="1"/>
</dbReference>
<feature type="region of interest" description="Disordered" evidence="1">
    <location>
        <begin position="223"/>
        <end position="254"/>
    </location>
</feature>
<evidence type="ECO:0000256" key="2">
    <source>
        <dbReference type="SAM" id="Phobius"/>
    </source>
</evidence>
<evidence type="ECO:0008006" key="5">
    <source>
        <dbReference type="Google" id="ProtNLM"/>
    </source>
</evidence>
<sequence length="461" mass="52665">MKMIGKLLKLVGKVVLTLLAFLFVCVLLYFGKLKFEEVQAHREIKDVQAEMKPLSAEYIPENIFILSIGEAAHGCKEMQELKLSVFKEMVEKRGFTAFALEADYGECAEINRFIQGGEGSAEEMVQKFAFPIYHTKEMAELISWMREWNASAPEEKKVRFYGFDMQDPEGSYAFLKEYSLSHKLTSEEEFSKNLDCIKGENFSLNEKNAGEVIAFLDSLKEKAEKNPEEAQQETGNTADEQEAKEKQALEDNQDGIDKQAFKEHLDFLMELNTVRQAAETWLSKENSSVLRDRDMEENVKKILEIEQKIGSGKLVVSAHDGHIQKENPIYNSMGVLLTKDFGEAYYAIGTDVWKVTDNIKVLGEAKRTVQSFVSVDPLAAQARFAKGKQYALFFSGITDEKSKVYQLIHTPMEMLQLGEGYSFLMRFFPNRSYRVKSAPVQRYDSVIYLYEGNPIELLEKK</sequence>
<dbReference type="Gene3D" id="1.20.1440.30">
    <property type="entry name" value="Biosynthetic Protein domain"/>
    <property type="match status" value="1"/>
</dbReference>
<reference evidence="3" key="2">
    <citation type="submission" date="2013-03" db="EMBL/GenBank/DDBJ databases">
        <title>The Genome Sequence of Oribacterium sp. ACB1.</title>
        <authorList>
            <consortium name="The Broad Institute Genomics Platform"/>
            <consortium name="The Broad Institute Genome Sequencing Center for Infectious Disease"/>
            <person name="Earl A."/>
            <person name="Ward D."/>
            <person name="Feldgarden M."/>
            <person name="Gevers D."/>
            <person name="Sizova M."/>
            <person name="Hazen A."/>
            <person name="Epstein S."/>
            <person name="Walker B."/>
            <person name="Young S."/>
            <person name="Zeng Q."/>
            <person name="Gargeya S."/>
            <person name="Fitzgerald M."/>
            <person name="Haas B."/>
            <person name="Abouelleil A."/>
            <person name="Allen A.W."/>
            <person name="Alvarado L."/>
            <person name="Arachchi H.M."/>
            <person name="Berlin A.M."/>
            <person name="Chapman S.B."/>
            <person name="Gainer-Dewar J."/>
            <person name="Goldberg J."/>
            <person name="Griggs A."/>
            <person name="Gujja S."/>
            <person name="Hansen M."/>
            <person name="Howarth C."/>
            <person name="Imamovic A."/>
            <person name="Ireland A."/>
            <person name="Larimer J."/>
            <person name="McCowan C."/>
            <person name="Murphy C."/>
            <person name="Pearson M."/>
            <person name="Poon T.W."/>
            <person name="Priest M."/>
            <person name="Roberts A."/>
            <person name="Saif S."/>
            <person name="Shea T."/>
            <person name="Sisk P."/>
            <person name="Sykes S."/>
            <person name="Wortman J."/>
            <person name="Nusbaum C."/>
            <person name="Birren B."/>
        </authorList>
    </citation>
    <scope>NUCLEOTIDE SEQUENCE [LARGE SCALE GENOMIC DNA]</scope>
    <source>
        <strain evidence="3">ACB1</strain>
    </source>
</reference>
<protein>
    <recommendedName>
        <fullName evidence="5">Erythromycin esterase</fullName>
    </recommendedName>
</protein>
<keyword evidence="2" id="KW-1133">Transmembrane helix</keyword>
<feature type="compositionally biased region" description="Basic and acidic residues" evidence="1">
    <location>
        <begin position="241"/>
        <end position="254"/>
    </location>
</feature>
<feature type="transmembrane region" description="Helical" evidence="2">
    <location>
        <begin position="7"/>
        <end position="30"/>
    </location>
</feature>
<comment type="caution">
    <text evidence="3">The sequence shown here is derived from an EMBL/GenBank/DDBJ whole genome shotgun (WGS) entry which is preliminary data.</text>
</comment>
<dbReference type="SUPFAM" id="SSF159501">
    <property type="entry name" value="EreA/ChaN-like"/>
    <property type="match status" value="1"/>
</dbReference>
<dbReference type="PATRIC" id="fig|796943.3.peg.1218"/>
<gene>
    <name evidence="3" type="ORF">HMPREF9625_00812</name>
</gene>
<reference evidence="3" key="1">
    <citation type="submission" date="2011-08" db="EMBL/GenBank/DDBJ databases">
        <authorList>
            <consortium name="The Broad Institute Genome Sequencing Platform"/>
            <person name="Earl A."/>
            <person name="Ward D."/>
            <person name="Feldgarden M."/>
            <person name="Gevers D."/>
            <person name="Sizova M."/>
            <person name="Hazen A."/>
            <person name="Epstein S."/>
            <person name="Young S.K."/>
            <person name="Zeng Q."/>
            <person name="Gargeya S."/>
            <person name="Fitzgerald M."/>
            <person name="Haas B."/>
            <person name="Abouelleil A."/>
            <person name="Alvarado L."/>
            <person name="Arachchi H.M."/>
            <person name="Berlin A."/>
            <person name="Brown A."/>
            <person name="Chapman S.B."/>
            <person name="Chen Z."/>
            <person name="Dunbar C."/>
            <person name="Freedman E."/>
            <person name="Gearin G."/>
            <person name="Gellesch M."/>
            <person name="Goldberg J."/>
            <person name="Griggs A."/>
            <person name="Gujja S."/>
            <person name="Heiman D."/>
            <person name="Howarth C."/>
            <person name="Larson L."/>
            <person name="Lui A."/>
            <person name="MacDonald P.J.P."/>
            <person name="Montmayeur A."/>
            <person name="Murphy C."/>
            <person name="Neiman D."/>
            <person name="Pearson M."/>
            <person name="Priest M."/>
            <person name="Roberts A."/>
            <person name="Saif S."/>
            <person name="Shea T."/>
            <person name="Shenoy N."/>
            <person name="Sisk P."/>
            <person name="Stolte C."/>
            <person name="Sykes S."/>
            <person name="Wortman J."/>
            <person name="Nusbaum C."/>
            <person name="Birren B."/>
        </authorList>
    </citation>
    <scope>NUCLEOTIDE SEQUENCE</scope>
    <source>
        <strain evidence="3">ACB1</strain>
    </source>
</reference>
<dbReference type="HOGENOM" id="CLU_026490_2_0_9"/>
<dbReference type="EMBL" id="AFZC02000003">
    <property type="protein sequence ID" value="EHL11245.1"/>
    <property type="molecule type" value="Genomic_DNA"/>
</dbReference>
<keyword evidence="2" id="KW-0472">Membrane</keyword>
<dbReference type="Pfam" id="PF05139">
    <property type="entry name" value="Erythro_esteras"/>
    <property type="match status" value="1"/>
</dbReference>
<dbReference type="AlphaFoldDB" id="G9WN79"/>
<dbReference type="CDD" id="cd14728">
    <property type="entry name" value="Ere-like"/>
    <property type="match status" value="1"/>
</dbReference>
<evidence type="ECO:0000313" key="4">
    <source>
        <dbReference type="Proteomes" id="UP000018461"/>
    </source>
</evidence>
<accession>G9WN79</accession>
<dbReference type="PANTHER" id="PTHR31299:SF0">
    <property type="entry name" value="ESTERASE, PUTATIVE (AFU_ORTHOLOGUE AFUA_1G05850)-RELATED"/>
    <property type="match status" value="1"/>
</dbReference>